<evidence type="ECO:0000259" key="4">
    <source>
        <dbReference type="SMART" id="SM00849"/>
    </source>
</evidence>
<protein>
    <submittedName>
        <fullName evidence="5">MBL fold metallo-hydrolase</fullName>
    </submittedName>
</protein>
<name>A0ABR9B013_9BACL</name>
<comment type="catalytic activity">
    <reaction evidence="1">
        <text>3',5'-cyclic CMP + H2O = CMP + H(+)</text>
        <dbReference type="Rhea" id="RHEA:72675"/>
        <dbReference type="ChEBI" id="CHEBI:15377"/>
        <dbReference type="ChEBI" id="CHEBI:15378"/>
        <dbReference type="ChEBI" id="CHEBI:58003"/>
        <dbReference type="ChEBI" id="CHEBI:60377"/>
    </reaction>
    <physiologicalReaction direction="left-to-right" evidence="1">
        <dbReference type="Rhea" id="RHEA:72676"/>
    </physiologicalReaction>
</comment>
<sequence length="254" mass="29224">MSEWFTVEQIDEDTYVISEYKHWEETHCYLLNGTERSLLIDTGMGIDNIKEIVNQLTDKPVIALPTHTHWDHIGGLQYFDEFYVHEDEEEWINGNFPLTLEYIKSLVIEEPCDFPSDFDLDKYEIFQGQPSKVLKDGDIIDLGNRKLKVIHTPGHAPGHICLYEEAREYLYSGDLIYIGKLTAFFPTSDPVIYNNSIKKILPLPVKKILSAHHDLNVPLSIISEISEAFDDLKIKGKLKQGSGTFSYPNFEIEI</sequence>
<dbReference type="InterPro" id="IPR050855">
    <property type="entry name" value="NDM-1-like"/>
</dbReference>
<proteinExistence type="predicted"/>
<dbReference type="SUPFAM" id="SSF56281">
    <property type="entry name" value="Metallo-hydrolase/oxidoreductase"/>
    <property type="match status" value="1"/>
</dbReference>
<accession>A0ABR9B013</accession>
<comment type="catalytic activity">
    <reaction evidence="3">
        <text>3',5'-cyclic UMP + H2O = UMP + H(+)</text>
        <dbReference type="Rhea" id="RHEA:70575"/>
        <dbReference type="ChEBI" id="CHEBI:15377"/>
        <dbReference type="ChEBI" id="CHEBI:15378"/>
        <dbReference type="ChEBI" id="CHEBI:57865"/>
        <dbReference type="ChEBI" id="CHEBI:184387"/>
    </reaction>
    <physiologicalReaction direction="left-to-right" evidence="3">
        <dbReference type="Rhea" id="RHEA:70576"/>
    </physiologicalReaction>
</comment>
<organism evidence="5 6">
    <name type="scientific">Paenibacillus arenosi</name>
    <dbReference type="NCBI Taxonomy" id="2774142"/>
    <lineage>
        <taxon>Bacteria</taxon>
        <taxon>Bacillati</taxon>
        <taxon>Bacillota</taxon>
        <taxon>Bacilli</taxon>
        <taxon>Bacillales</taxon>
        <taxon>Paenibacillaceae</taxon>
        <taxon>Paenibacillus</taxon>
    </lineage>
</organism>
<feature type="domain" description="Metallo-beta-lactamase" evidence="4">
    <location>
        <begin position="25"/>
        <end position="212"/>
    </location>
</feature>
<dbReference type="Gene3D" id="3.60.15.10">
    <property type="entry name" value="Ribonuclease Z/Hydroxyacylglutathione hydrolase-like"/>
    <property type="match status" value="1"/>
</dbReference>
<dbReference type="RefSeq" id="WP_192026077.1">
    <property type="nucleotide sequence ID" value="NZ_JACYTN010000014.1"/>
</dbReference>
<evidence type="ECO:0000313" key="6">
    <source>
        <dbReference type="Proteomes" id="UP000634529"/>
    </source>
</evidence>
<dbReference type="PANTHER" id="PTHR42951:SF4">
    <property type="entry name" value="ACYL-COENZYME A THIOESTERASE MBLAC2"/>
    <property type="match status" value="1"/>
</dbReference>
<keyword evidence="6" id="KW-1185">Reference proteome</keyword>
<gene>
    <name evidence="5" type="ORF">IFO66_15715</name>
</gene>
<dbReference type="SMART" id="SM00849">
    <property type="entry name" value="Lactamase_B"/>
    <property type="match status" value="1"/>
</dbReference>
<comment type="caution">
    <text evidence="5">The sequence shown here is derived from an EMBL/GenBank/DDBJ whole genome shotgun (WGS) entry which is preliminary data.</text>
</comment>
<dbReference type="PANTHER" id="PTHR42951">
    <property type="entry name" value="METALLO-BETA-LACTAMASE DOMAIN-CONTAINING"/>
    <property type="match status" value="1"/>
</dbReference>
<dbReference type="Proteomes" id="UP000634529">
    <property type="component" value="Unassembled WGS sequence"/>
</dbReference>
<evidence type="ECO:0000256" key="1">
    <source>
        <dbReference type="ARBA" id="ARBA00034221"/>
    </source>
</evidence>
<dbReference type="InterPro" id="IPR001279">
    <property type="entry name" value="Metallo-B-lactamas"/>
</dbReference>
<comment type="function">
    <text evidence="2">Counteracts the endogenous Pycsar antiviral defense system. Phosphodiesterase that enables metal-dependent hydrolysis of host cyclic nucleotide Pycsar defense signals such as cCMP and cUMP.</text>
</comment>
<dbReference type="InterPro" id="IPR036866">
    <property type="entry name" value="RibonucZ/Hydroxyglut_hydro"/>
</dbReference>
<evidence type="ECO:0000313" key="5">
    <source>
        <dbReference type="EMBL" id="MBD8499741.1"/>
    </source>
</evidence>
<reference evidence="5 6" key="1">
    <citation type="submission" date="2020-09" db="EMBL/GenBank/DDBJ databases">
        <title>Paenibacillus sp. CAU 1523 isolated from sand of Haeundae Beach.</title>
        <authorList>
            <person name="Kim W."/>
        </authorList>
    </citation>
    <scope>NUCLEOTIDE SEQUENCE [LARGE SCALE GENOMIC DNA]</scope>
    <source>
        <strain evidence="5 6">CAU 1523</strain>
    </source>
</reference>
<dbReference type="EMBL" id="JACYTN010000014">
    <property type="protein sequence ID" value="MBD8499741.1"/>
    <property type="molecule type" value="Genomic_DNA"/>
</dbReference>
<evidence type="ECO:0000256" key="2">
    <source>
        <dbReference type="ARBA" id="ARBA00034301"/>
    </source>
</evidence>
<dbReference type="Pfam" id="PF00753">
    <property type="entry name" value="Lactamase_B"/>
    <property type="match status" value="1"/>
</dbReference>
<evidence type="ECO:0000256" key="3">
    <source>
        <dbReference type="ARBA" id="ARBA00048505"/>
    </source>
</evidence>